<evidence type="ECO:0000256" key="3">
    <source>
        <dbReference type="ARBA" id="ARBA00022741"/>
    </source>
</evidence>
<dbReference type="InterPro" id="IPR000836">
    <property type="entry name" value="PRTase_dom"/>
</dbReference>
<dbReference type="GO" id="GO:0005524">
    <property type="term" value="F:ATP binding"/>
    <property type="evidence" value="ECO:0007669"/>
    <property type="project" value="UniProtKB-KW"/>
</dbReference>
<feature type="domain" description="Phosphoribosyltransferase" evidence="7">
    <location>
        <begin position="199"/>
        <end position="309"/>
    </location>
</feature>
<dbReference type="EMBL" id="FUWU01000026">
    <property type="protein sequence ID" value="SJZ80356.1"/>
    <property type="molecule type" value="Genomic_DNA"/>
</dbReference>
<evidence type="ECO:0000256" key="5">
    <source>
        <dbReference type="ARBA" id="ARBA00022840"/>
    </source>
</evidence>
<dbReference type="AlphaFoldDB" id="A0A1M6Y4T1"/>
<dbReference type="GO" id="GO:0006015">
    <property type="term" value="P:5-phosphoribose 1-diphosphate biosynthetic process"/>
    <property type="evidence" value="ECO:0007669"/>
    <property type="project" value="TreeGrafter"/>
</dbReference>
<evidence type="ECO:0000256" key="1">
    <source>
        <dbReference type="ARBA" id="ARBA00013247"/>
    </source>
</evidence>
<gene>
    <name evidence="9" type="ORF">SAMN02745108_01645</name>
    <name evidence="8" type="ORF">SAMN05720469_13728</name>
</gene>
<reference evidence="9 11" key="3">
    <citation type="submission" date="2017-02" db="EMBL/GenBank/DDBJ databases">
        <authorList>
            <person name="Peterson S.W."/>
        </authorList>
    </citation>
    <scope>NUCLEOTIDE SEQUENCE [LARGE SCALE GENOMIC DNA]</scope>
    <source>
        <strain evidence="9 11">ATCC 43854</strain>
    </source>
</reference>
<evidence type="ECO:0000256" key="2">
    <source>
        <dbReference type="ARBA" id="ARBA00022679"/>
    </source>
</evidence>
<keyword evidence="2" id="KW-0808">Transferase</keyword>
<dbReference type="CDD" id="cd06223">
    <property type="entry name" value="PRTases_typeI"/>
    <property type="match status" value="1"/>
</dbReference>
<dbReference type="GO" id="GO:0004749">
    <property type="term" value="F:ribose phosphate diphosphokinase activity"/>
    <property type="evidence" value="ECO:0007669"/>
    <property type="project" value="UniProtKB-EC"/>
</dbReference>
<name>A0A1M6Y4T1_9BACT</name>
<reference evidence="10" key="2">
    <citation type="submission" date="2016-11" db="EMBL/GenBank/DDBJ databases">
        <authorList>
            <person name="Varghese N."/>
            <person name="Submissions S."/>
        </authorList>
    </citation>
    <scope>NUCLEOTIDE SEQUENCE [LARGE SCALE GENOMIC DNA]</scope>
    <source>
        <strain evidence="10">UWOS</strain>
    </source>
</reference>
<dbReference type="SUPFAM" id="SSF53271">
    <property type="entry name" value="PRTase-like"/>
    <property type="match status" value="2"/>
</dbReference>
<proteinExistence type="predicted"/>
<dbReference type="Gene3D" id="3.40.50.2020">
    <property type="match status" value="2"/>
</dbReference>
<dbReference type="InterPro" id="IPR029057">
    <property type="entry name" value="PRTase-like"/>
</dbReference>
<dbReference type="GO" id="GO:0000287">
    <property type="term" value="F:magnesium ion binding"/>
    <property type="evidence" value="ECO:0007669"/>
    <property type="project" value="InterPro"/>
</dbReference>
<keyword evidence="3" id="KW-0547">Nucleotide-binding</keyword>
<dbReference type="RefSeq" id="WP_073305980.1">
    <property type="nucleotide sequence ID" value="NZ_FRAW01000037.1"/>
</dbReference>
<evidence type="ECO:0000313" key="11">
    <source>
        <dbReference type="Proteomes" id="UP000190449"/>
    </source>
</evidence>
<dbReference type="Pfam" id="PF00156">
    <property type="entry name" value="Pribosyltran"/>
    <property type="match status" value="1"/>
</dbReference>
<accession>A0A1T4NMR9</accession>
<evidence type="ECO:0000256" key="4">
    <source>
        <dbReference type="ARBA" id="ARBA00022777"/>
    </source>
</evidence>
<protein>
    <recommendedName>
        <fullName evidence="1">ribose-phosphate diphosphokinase</fullName>
        <ecNumber evidence="1">2.7.6.1</ecNumber>
    </recommendedName>
</protein>
<evidence type="ECO:0000259" key="7">
    <source>
        <dbReference type="Pfam" id="PF00156"/>
    </source>
</evidence>
<keyword evidence="4 8" id="KW-0418">Kinase</keyword>
<dbReference type="InterPro" id="IPR005946">
    <property type="entry name" value="Rib-P_diPkinase"/>
</dbReference>
<dbReference type="EMBL" id="FRAW01000037">
    <property type="protein sequence ID" value="SHL13168.1"/>
    <property type="molecule type" value="Genomic_DNA"/>
</dbReference>
<dbReference type="EC" id="2.7.6.1" evidence="1"/>
<reference evidence="8" key="1">
    <citation type="submission" date="2016-11" db="EMBL/GenBank/DDBJ databases">
        <authorList>
            <person name="Jaros S."/>
            <person name="Januszkiewicz K."/>
            <person name="Wedrychowicz H."/>
        </authorList>
    </citation>
    <scope>NUCLEOTIDE SEQUENCE [LARGE SCALE GENOMIC DNA]</scope>
    <source>
        <strain evidence="8">UWOS</strain>
    </source>
</reference>
<sequence length="388" mass="43972">MQDRFIVTGTFTDDPFAIDMAQYIGLREDISDTVSLKTYANTEFCPRYMLDVFDDENIGKRLEGKIVLICSSTTHEWSRNDLAMRACILARAAKENGAKSVVLIEPDLFYSAQDRGAHRFGDLEKDRPLSDLKKFDGQPFTALLYAQLLKTSGVDAVVTVHNHSVKVQNLYGDIFGGHFHNMIPTEVYAHYIKTSNFVQTGKDGDNLVIVAPDKGATPFVNAMFDALELPKCKRVIMSKVRSGEREVSMSLSPDSEVQLDYLKGKDVIVFDDMVRTGSTIVRCCDYLKTGKPNRVCFCVSHFNSSPEAREKLNSPAIDEILTTNTLPDITNRDCQGRLRHKLTVLKIAKWMSRYVMRLYGEDDGRYSKNFYKVDMSSKNPRWPPPHLY</sequence>
<evidence type="ECO:0000256" key="6">
    <source>
        <dbReference type="ARBA" id="ARBA00049535"/>
    </source>
</evidence>
<keyword evidence="10" id="KW-1185">Reference proteome</keyword>
<dbReference type="PANTHER" id="PTHR10210:SF32">
    <property type="entry name" value="RIBOSE-PHOSPHATE PYROPHOSPHOKINASE 2"/>
    <property type="match status" value="1"/>
</dbReference>
<evidence type="ECO:0000313" key="8">
    <source>
        <dbReference type="EMBL" id="SHL13168.1"/>
    </source>
</evidence>
<dbReference type="GO" id="GO:0016301">
    <property type="term" value="F:kinase activity"/>
    <property type="evidence" value="ECO:0007669"/>
    <property type="project" value="UniProtKB-KW"/>
</dbReference>
<accession>A0A1M6Y4T1</accession>
<keyword evidence="5" id="KW-0067">ATP-binding</keyword>
<dbReference type="Proteomes" id="UP000190449">
    <property type="component" value="Unassembled WGS sequence"/>
</dbReference>
<evidence type="ECO:0000313" key="9">
    <source>
        <dbReference type="EMBL" id="SJZ80356.1"/>
    </source>
</evidence>
<dbReference type="GO" id="GO:0005737">
    <property type="term" value="C:cytoplasm"/>
    <property type="evidence" value="ECO:0007669"/>
    <property type="project" value="TreeGrafter"/>
</dbReference>
<dbReference type="GO" id="GO:0002189">
    <property type="term" value="C:ribose phosphate diphosphokinase complex"/>
    <property type="evidence" value="ECO:0007669"/>
    <property type="project" value="TreeGrafter"/>
</dbReference>
<dbReference type="Proteomes" id="UP000184275">
    <property type="component" value="Unassembled WGS sequence"/>
</dbReference>
<dbReference type="PANTHER" id="PTHR10210">
    <property type="entry name" value="RIBOSE-PHOSPHATE DIPHOSPHOKINASE FAMILY MEMBER"/>
    <property type="match status" value="1"/>
</dbReference>
<comment type="catalytic activity">
    <reaction evidence="6">
        <text>D-ribose 5-phosphate + ATP = 5-phospho-alpha-D-ribose 1-diphosphate + AMP + H(+)</text>
        <dbReference type="Rhea" id="RHEA:15609"/>
        <dbReference type="ChEBI" id="CHEBI:15378"/>
        <dbReference type="ChEBI" id="CHEBI:30616"/>
        <dbReference type="ChEBI" id="CHEBI:58017"/>
        <dbReference type="ChEBI" id="CHEBI:78346"/>
        <dbReference type="ChEBI" id="CHEBI:456215"/>
        <dbReference type="EC" id="2.7.6.1"/>
    </reaction>
</comment>
<organism evidence="8 10">
    <name type="scientific">Fibrobacter intestinalis</name>
    <dbReference type="NCBI Taxonomy" id="28122"/>
    <lineage>
        <taxon>Bacteria</taxon>
        <taxon>Pseudomonadati</taxon>
        <taxon>Fibrobacterota</taxon>
        <taxon>Fibrobacteria</taxon>
        <taxon>Fibrobacterales</taxon>
        <taxon>Fibrobacteraceae</taxon>
        <taxon>Fibrobacter</taxon>
    </lineage>
</organism>
<dbReference type="STRING" id="28122.SAMN02745108_01645"/>
<dbReference type="SMART" id="SM01400">
    <property type="entry name" value="Pribosyltran_N"/>
    <property type="match status" value="1"/>
</dbReference>
<dbReference type="GO" id="GO:0006164">
    <property type="term" value="P:purine nucleotide biosynthetic process"/>
    <property type="evidence" value="ECO:0007669"/>
    <property type="project" value="TreeGrafter"/>
</dbReference>
<evidence type="ECO:0000313" key="10">
    <source>
        <dbReference type="Proteomes" id="UP000184275"/>
    </source>
</evidence>